<name>A0A1H3PD25_9BACI</name>
<evidence type="ECO:0000256" key="4">
    <source>
        <dbReference type="ARBA" id="ARBA00022692"/>
    </source>
</evidence>
<feature type="transmembrane region" description="Helical" evidence="7">
    <location>
        <begin position="68"/>
        <end position="96"/>
    </location>
</feature>
<feature type="transmembrane region" description="Helical" evidence="7">
    <location>
        <begin position="6"/>
        <end position="24"/>
    </location>
</feature>
<evidence type="ECO:0000313" key="8">
    <source>
        <dbReference type="EMBL" id="SDY98961.1"/>
    </source>
</evidence>
<organism evidence="8 9">
    <name type="scientific">Evansella caseinilytica</name>
    <dbReference type="NCBI Taxonomy" id="1503961"/>
    <lineage>
        <taxon>Bacteria</taxon>
        <taxon>Bacillati</taxon>
        <taxon>Bacillota</taxon>
        <taxon>Bacilli</taxon>
        <taxon>Bacillales</taxon>
        <taxon>Bacillaceae</taxon>
        <taxon>Evansella</taxon>
    </lineage>
</organism>
<dbReference type="Pfam" id="PF02417">
    <property type="entry name" value="Chromate_transp"/>
    <property type="match status" value="1"/>
</dbReference>
<evidence type="ECO:0000256" key="7">
    <source>
        <dbReference type="SAM" id="Phobius"/>
    </source>
</evidence>
<dbReference type="Proteomes" id="UP000198935">
    <property type="component" value="Unassembled WGS sequence"/>
</dbReference>
<keyword evidence="3" id="KW-1003">Cell membrane</keyword>
<dbReference type="PANTHER" id="PTHR43663">
    <property type="entry name" value="CHROMATE TRANSPORT PROTEIN-RELATED"/>
    <property type="match status" value="1"/>
</dbReference>
<dbReference type="AlphaFoldDB" id="A0A1H3PD25"/>
<dbReference type="GO" id="GO:0015109">
    <property type="term" value="F:chromate transmembrane transporter activity"/>
    <property type="evidence" value="ECO:0007669"/>
    <property type="project" value="InterPro"/>
</dbReference>
<comment type="similarity">
    <text evidence="2">Belongs to the chromate ion transporter (CHR) (TC 2.A.51) family.</text>
</comment>
<comment type="subcellular location">
    <subcellularLocation>
        <location evidence="1">Cell membrane</location>
        <topology evidence="1">Multi-pass membrane protein</topology>
    </subcellularLocation>
</comment>
<reference evidence="9" key="1">
    <citation type="submission" date="2016-10" db="EMBL/GenBank/DDBJ databases">
        <authorList>
            <person name="Varghese N."/>
            <person name="Submissions S."/>
        </authorList>
    </citation>
    <scope>NUCLEOTIDE SEQUENCE [LARGE SCALE GENOMIC DNA]</scope>
    <source>
        <strain evidence="9">SP</strain>
    </source>
</reference>
<keyword evidence="9" id="KW-1185">Reference proteome</keyword>
<feature type="transmembrane region" description="Helical" evidence="7">
    <location>
        <begin position="108"/>
        <end position="128"/>
    </location>
</feature>
<feature type="transmembrane region" description="Helical" evidence="7">
    <location>
        <begin position="161"/>
        <end position="178"/>
    </location>
</feature>
<dbReference type="InterPro" id="IPR052518">
    <property type="entry name" value="CHR_Transporter"/>
</dbReference>
<evidence type="ECO:0000256" key="2">
    <source>
        <dbReference type="ARBA" id="ARBA00005262"/>
    </source>
</evidence>
<feature type="transmembrane region" description="Helical" evidence="7">
    <location>
        <begin position="36"/>
        <end position="56"/>
    </location>
</feature>
<evidence type="ECO:0000256" key="1">
    <source>
        <dbReference type="ARBA" id="ARBA00004651"/>
    </source>
</evidence>
<dbReference type="GO" id="GO:0005886">
    <property type="term" value="C:plasma membrane"/>
    <property type="evidence" value="ECO:0007669"/>
    <property type="project" value="UniProtKB-SubCell"/>
</dbReference>
<evidence type="ECO:0000256" key="3">
    <source>
        <dbReference type="ARBA" id="ARBA00022475"/>
    </source>
</evidence>
<proteinExistence type="inferred from homology"/>
<evidence type="ECO:0000313" key="9">
    <source>
        <dbReference type="Proteomes" id="UP000198935"/>
    </source>
</evidence>
<keyword evidence="6 7" id="KW-0472">Membrane</keyword>
<gene>
    <name evidence="8" type="ORF">SAMN05421736_1053</name>
</gene>
<keyword evidence="5 7" id="KW-1133">Transmembrane helix</keyword>
<dbReference type="InterPro" id="IPR003370">
    <property type="entry name" value="Chromate_transpt"/>
</dbReference>
<accession>A0A1H3PD25</accession>
<evidence type="ECO:0000256" key="6">
    <source>
        <dbReference type="ARBA" id="ARBA00023136"/>
    </source>
</evidence>
<sequence>MLVELFFVFFIIGAVSFGGGYAMIPVIEAEAEGRGWLTTSEFTNVIAVAGMSPGPIATNSATVVGYHVAGIAGAVVSATAMTLPSFLTIFIIASVYNKFSQHSLIKAAFYGLRPAVASLIIYAAIKFAASNGIFTWNISAEAALTVFLFLLSLAALMYFRLHPALVLILSGIAGVFLFY</sequence>
<keyword evidence="4 7" id="KW-0812">Transmembrane</keyword>
<feature type="transmembrane region" description="Helical" evidence="7">
    <location>
        <begin position="134"/>
        <end position="154"/>
    </location>
</feature>
<protein>
    <submittedName>
        <fullName evidence="8">Chromate transporter</fullName>
    </submittedName>
</protein>
<dbReference type="STRING" id="1503961.SAMN05421736_1053"/>
<evidence type="ECO:0000256" key="5">
    <source>
        <dbReference type="ARBA" id="ARBA00022989"/>
    </source>
</evidence>
<dbReference type="EMBL" id="FNPI01000005">
    <property type="protein sequence ID" value="SDY98961.1"/>
    <property type="molecule type" value="Genomic_DNA"/>
</dbReference>
<dbReference type="PANTHER" id="PTHR43663:SF1">
    <property type="entry name" value="CHROMATE TRANSPORTER"/>
    <property type="match status" value="1"/>
</dbReference>